<dbReference type="CDD" id="cd14814">
    <property type="entry name" value="Peptidase_M15"/>
    <property type="match status" value="1"/>
</dbReference>
<gene>
    <name evidence="2" type="ORF">DSLASN_33100</name>
</gene>
<protein>
    <recommendedName>
        <fullName evidence="1">D-alanyl-D-alanine carboxypeptidase-like core domain-containing protein</fullName>
    </recommendedName>
</protein>
<dbReference type="PANTHER" id="PTHR34385">
    <property type="entry name" value="D-ALANYL-D-ALANINE CARBOXYPEPTIDASE"/>
    <property type="match status" value="1"/>
</dbReference>
<accession>A0ABM7PJD7</accession>
<dbReference type="PANTHER" id="PTHR34385:SF1">
    <property type="entry name" value="PEPTIDOGLYCAN L-ALANYL-D-GLUTAMATE ENDOPEPTIDASE CWLK"/>
    <property type="match status" value="1"/>
</dbReference>
<sequence length="254" mass="28914">MSVCKENVEPIDDRHIKDYLEKIENFDKKHTGDIYLKPDQRVTLKTSLMRLKRIQRTVGHGHFSLLSFDDAIKVSKGYSSIGRFSKEELAFLEMIFYEESNLYGFMGDKPLKNLTDTIQSPKVIKIPYTGNYLYKGQPLEMYKKIKKDVGENVVLTSGLRSVTKQFMLFLNKAYNNDGNLSLASRSLAPPGYSFHGVGDFDVGQVGLGASNFTETFTGTPVFQKLADLGYLKLRYSRGNLLGVRFEPWHIKVRS</sequence>
<dbReference type="Gene3D" id="3.30.1380.10">
    <property type="match status" value="1"/>
</dbReference>
<name>A0ABM7PJD7_9BACT</name>
<dbReference type="InterPro" id="IPR052179">
    <property type="entry name" value="DD-CPase-like"/>
</dbReference>
<dbReference type="SUPFAM" id="SSF55166">
    <property type="entry name" value="Hedgehog/DD-peptidase"/>
    <property type="match status" value="1"/>
</dbReference>
<dbReference type="InterPro" id="IPR009045">
    <property type="entry name" value="Zn_M74/Hedgehog-like"/>
</dbReference>
<keyword evidence="3" id="KW-1185">Reference proteome</keyword>
<reference evidence="2 3" key="1">
    <citation type="submission" date="2021-02" db="EMBL/GenBank/DDBJ databases">
        <title>Complete genome of Desulfoluna sp. strain ASN36.</title>
        <authorList>
            <person name="Takahashi A."/>
            <person name="Kojima H."/>
            <person name="Fukui M."/>
        </authorList>
    </citation>
    <scope>NUCLEOTIDE SEQUENCE [LARGE SCALE GENOMIC DNA]</scope>
    <source>
        <strain evidence="2 3">ASN36</strain>
    </source>
</reference>
<dbReference type="Pfam" id="PF02557">
    <property type="entry name" value="VanY"/>
    <property type="match status" value="1"/>
</dbReference>
<evidence type="ECO:0000313" key="3">
    <source>
        <dbReference type="Proteomes" id="UP001320148"/>
    </source>
</evidence>
<dbReference type="EMBL" id="AP024488">
    <property type="protein sequence ID" value="BCS97678.1"/>
    <property type="molecule type" value="Genomic_DNA"/>
</dbReference>
<feature type="domain" description="D-alanyl-D-alanine carboxypeptidase-like core" evidence="1">
    <location>
        <begin position="141"/>
        <end position="251"/>
    </location>
</feature>
<proteinExistence type="predicted"/>
<evidence type="ECO:0000313" key="2">
    <source>
        <dbReference type="EMBL" id="BCS97678.1"/>
    </source>
</evidence>
<evidence type="ECO:0000259" key="1">
    <source>
        <dbReference type="Pfam" id="PF02557"/>
    </source>
</evidence>
<dbReference type="Proteomes" id="UP001320148">
    <property type="component" value="Chromosome"/>
</dbReference>
<organism evidence="2 3">
    <name type="scientific">Desulfoluna limicola</name>
    <dbReference type="NCBI Taxonomy" id="2810562"/>
    <lineage>
        <taxon>Bacteria</taxon>
        <taxon>Pseudomonadati</taxon>
        <taxon>Thermodesulfobacteriota</taxon>
        <taxon>Desulfobacteria</taxon>
        <taxon>Desulfobacterales</taxon>
        <taxon>Desulfolunaceae</taxon>
        <taxon>Desulfoluna</taxon>
    </lineage>
</organism>
<dbReference type="InterPro" id="IPR003709">
    <property type="entry name" value="VanY-like_core_dom"/>
</dbReference>